<gene>
    <name evidence="2" type="ORF">AKJ61_01270</name>
</gene>
<dbReference type="AlphaFoldDB" id="A0A133U7Q4"/>
<keyword evidence="1" id="KW-0812">Transmembrane</keyword>
<feature type="transmembrane region" description="Helical" evidence="1">
    <location>
        <begin position="56"/>
        <end position="79"/>
    </location>
</feature>
<keyword evidence="3" id="KW-1185">Reference proteome</keyword>
<feature type="transmembrane region" description="Helical" evidence="1">
    <location>
        <begin position="21"/>
        <end position="44"/>
    </location>
</feature>
<accession>A0A133U7Q4</accession>
<evidence type="ECO:0000313" key="2">
    <source>
        <dbReference type="EMBL" id="KXA90197.1"/>
    </source>
</evidence>
<sequence>MFIIGVVIGGEPVIGGPGKPFYNMLAASTGLLGPAGWIPTLIAWRRAKDDKSGFKWSAAGGIVMALIGIMLLPGVLAIIGGTISKNPE</sequence>
<keyword evidence="1" id="KW-1133">Transmembrane helix</keyword>
<evidence type="ECO:0000256" key="1">
    <source>
        <dbReference type="SAM" id="Phobius"/>
    </source>
</evidence>
<name>A0A133U7Q4_9EURY</name>
<dbReference type="EMBL" id="LHXK01000010">
    <property type="protein sequence ID" value="KXA90197.1"/>
    <property type="molecule type" value="Genomic_DNA"/>
</dbReference>
<protein>
    <submittedName>
        <fullName evidence="2">Uncharacterized protein</fullName>
    </submittedName>
</protein>
<evidence type="ECO:0000313" key="3">
    <source>
        <dbReference type="Proteomes" id="UP000070184"/>
    </source>
</evidence>
<keyword evidence="1" id="KW-0472">Membrane</keyword>
<comment type="caution">
    <text evidence="2">The sequence shown here is derived from an EMBL/GenBank/DDBJ whole genome shotgun (WGS) entry which is preliminary data.</text>
</comment>
<organism evidence="2 3">
    <name type="scientific">candidate division MSBL1 archaeon SCGC-AAA259B11</name>
    <dbReference type="NCBI Taxonomy" id="1698260"/>
    <lineage>
        <taxon>Archaea</taxon>
        <taxon>Methanobacteriati</taxon>
        <taxon>Methanobacteriota</taxon>
        <taxon>candidate division MSBL1</taxon>
    </lineage>
</organism>
<reference evidence="2 3" key="1">
    <citation type="journal article" date="2016" name="Sci. Rep.">
        <title>Metabolic traits of an uncultured archaeal lineage -MSBL1- from brine pools of the Red Sea.</title>
        <authorList>
            <person name="Mwirichia R."/>
            <person name="Alam I."/>
            <person name="Rashid M."/>
            <person name="Vinu M."/>
            <person name="Ba-Alawi W."/>
            <person name="Anthony Kamau A."/>
            <person name="Kamanda Ngugi D."/>
            <person name="Goker M."/>
            <person name="Klenk H.P."/>
            <person name="Bajic V."/>
            <person name="Stingl U."/>
        </authorList>
    </citation>
    <scope>NUCLEOTIDE SEQUENCE [LARGE SCALE GENOMIC DNA]</scope>
    <source>
        <strain evidence="2">SCGC-AAA259B11</strain>
    </source>
</reference>
<proteinExistence type="predicted"/>
<dbReference type="Proteomes" id="UP000070184">
    <property type="component" value="Unassembled WGS sequence"/>
</dbReference>